<organism evidence="3 4">
    <name type="scientific">Dokdonella ginsengisoli</name>
    <dbReference type="NCBI Taxonomy" id="363846"/>
    <lineage>
        <taxon>Bacteria</taxon>
        <taxon>Pseudomonadati</taxon>
        <taxon>Pseudomonadota</taxon>
        <taxon>Gammaproteobacteria</taxon>
        <taxon>Lysobacterales</taxon>
        <taxon>Rhodanobacteraceae</taxon>
        <taxon>Dokdonella</taxon>
    </lineage>
</organism>
<feature type="region of interest" description="Disordered" evidence="1">
    <location>
        <begin position="22"/>
        <end position="85"/>
    </location>
</feature>
<dbReference type="RefSeq" id="WP_380022525.1">
    <property type="nucleotide sequence ID" value="NZ_JBHSHD010000016.1"/>
</dbReference>
<name>A0ABV9R082_9GAMM</name>
<evidence type="ECO:0000256" key="1">
    <source>
        <dbReference type="SAM" id="MobiDB-lite"/>
    </source>
</evidence>
<feature type="compositionally biased region" description="Polar residues" evidence="1">
    <location>
        <begin position="61"/>
        <end position="72"/>
    </location>
</feature>
<protein>
    <submittedName>
        <fullName evidence="3">Uncharacterized protein</fullName>
    </submittedName>
</protein>
<sequence length="85" mass="8940">MNKIIVGVASLAIFVAGPAFARGGSHRSSGHSSTVHVAGHTTKSGKYVPSHTRTAPDHSKYNNWSTKGNVNPYTGKAGTKDPSHR</sequence>
<proteinExistence type="predicted"/>
<accession>A0ABV9R082</accession>
<evidence type="ECO:0000313" key="3">
    <source>
        <dbReference type="EMBL" id="MFC4822245.1"/>
    </source>
</evidence>
<evidence type="ECO:0000313" key="4">
    <source>
        <dbReference type="Proteomes" id="UP001595886"/>
    </source>
</evidence>
<keyword evidence="4" id="KW-1185">Reference proteome</keyword>
<comment type="caution">
    <text evidence="3">The sequence shown here is derived from an EMBL/GenBank/DDBJ whole genome shotgun (WGS) entry which is preliminary data.</text>
</comment>
<reference evidence="4" key="1">
    <citation type="journal article" date="2019" name="Int. J. Syst. Evol. Microbiol.">
        <title>The Global Catalogue of Microorganisms (GCM) 10K type strain sequencing project: providing services to taxonomists for standard genome sequencing and annotation.</title>
        <authorList>
            <consortium name="The Broad Institute Genomics Platform"/>
            <consortium name="The Broad Institute Genome Sequencing Center for Infectious Disease"/>
            <person name="Wu L."/>
            <person name="Ma J."/>
        </authorList>
    </citation>
    <scope>NUCLEOTIDE SEQUENCE [LARGE SCALE GENOMIC DNA]</scope>
    <source>
        <strain evidence="4">CCUG 30340</strain>
    </source>
</reference>
<dbReference type="EMBL" id="JBHSHD010000016">
    <property type="protein sequence ID" value="MFC4822245.1"/>
    <property type="molecule type" value="Genomic_DNA"/>
</dbReference>
<keyword evidence="2" id="KW-0732">Signal</keyword>
<gene>
    <name evidence="3" type="ORF">ACFO6Q_18100</name>
</gene>
<feature type="signal peptide" evidence="2">
    <location>
        <begin position="1"/>
        <end position="21"/>
    </location>
</feature>
<dbReference type="Proteomes" id="UP001595886">
    <property type="component" value="Unassembled WGS sequence"/>
</dbReference>
<feature type="chain" id="PRO_5046399292" evidence="2">
    <location>
        <begin position="22"/>
        <end position="85"/>
    </location>
</feature>
<evidence type="ECO:0000256" key="2">
    <source>
        <dbReference type="SAM" id="SignalP"/>
    </source>
</evidence>